<sequence>MRLLVEYTSHGRGPAAPQTYTTALDIVDDVAERLLKAKTPYTFRERKCCTREALILAFLIYDIENLQERSFGDNDQILSIRRDSRS</sequence>
<dbReference type="EMBL" id="PRLB01000016">
    <property type="protein sequence ID" value="RAW51800.1"/>
    <property type="molecule type" value="Genomic_DNA"/>
</dbReference>
<reference evidence="1 2" key="1">
    <citation type="submission" date="2018-02" db="EMBL/GenBank/DDBJ databases">
        <title>Complete genome sequencing of Faecalibacterium prausnitzii strains isolated from the human gut.</title>
        <authorList>
            <person name="Fitzgerald B.C."/>
            <person name="Shkoporov A.N."/>
            <person name="Ross P.R."/>
            <person name="Hill C."/>
        </authorList>
    </citation>
    <scope>NUCLEOTIDE SEQUENCE [LARGE SCALE GENOMIC DNA]</scope>
    <source>
        <strain evidence="1 2">APC942/32-1</strain>
    </source>
</reference>
<name>A0A329TSG4_9FIRM</name>
<gene>
    <name evidence="1" type="ORF">C4N26_13060</name>
</gene>
<dbReference type="Proteomes" id="UP000251144">
    <property type="component" value="Unassembled WGS sequence"/>
</dbReference>
<dbReference type="AlphaFoldDB" id="A0A329TSG4"/>
<protein>
    <submittedName>
        <fullName evidence="1">Uncharacterized protein</fullName>
    </submittedName>
</protein>
<organism evidence="1 2">
    <name type="scientific">Faecalibacterium prausnitzii</name>
    <dbReference type="NCBI Taxonomy" id="853"/>
    <lineage>
        <taxon>Bacteria</taxon>
        <taxon>Bacillati</taxon>
        <taxon>Bacillota</taxon>
        <taxon>Clostridia</taxon>
        <taxon>Eubacteriales</taxon>
        <taxon>Oscillospiraceae</taxon>
        <taxon>Faecalibacterium</taxon>
    </lineage>
</organism>
<comment type="caution">
    <text evidence="1">The sequence shown here is derived from an EMBL/GenBank/DDBJ whole genome shotgun (WGS) entry which is preliminary data.</text>
</comment>
<evidence type="ECO:0000313" key="2">
    <source>
        <dbReference type="Proteomes" id="UP000251144"/>
    </source>
</evidence>
<accession>A0A329TSG4</accession>
<dbReference type="OrthoDB" id="9871947at2"/>
<proteinExistence type="predicted"/>
<dbReference type="RefSeq" id="WP_158401670.1">
    <property type="nucleotide sequence ID" value="NZ_PRLB01000016.1"/>
</dbReference>
<evidence type="ECO:0000313" key="1">
    <source>
        <dbReference type="EMBL" id="RAW51800.1"/>
    </source>
</evidence>